<dbReference type="HAMAP" id="MF_00952">
    <property type="entry name" value="Topoisom_1_prok"/>
    <property type="match status" value="1"/>
</dbReference>
<dbReference type="PANTHER" id="PTHR42785:SF1">
    <property type="entry name" value="DNA TOPOISOMERASE"/>
    <property type="match status" value="1"/>
</dbReference>
<dbReference type="InterPro" id="IPR013498">
    <property type="entry name" value="Topo_IA_Znf"/>
</dbReference>
<dbReference type="GO" id="GO:0007059">
    <property type="term" value="P:chromosome segregation"/>
    <property type="evidence" value="ECO:0000318"/>
    <property type="project" value="GO_Central"/>
</dbReference>
<proteinExistence type="inferred from homology"/>
<dbReference type="AlphaFoldDB" id="A0A0K9Q3W2"/>
<evidence type="ECO:0000259" key="16">
    <source>
        <dbReference type="PROSITE" id="PS50880"/>
    </source>
</evidence>
<evidence type="ECO:0000313" key="18">
    <source>
        <dbReference type="EMBL" id="KMZ75966.1"/>
    </source>
</evidence>
<feature type="domain" description="Toprim" evidence="16">
    <location>
        <begin position="207"/>
        <end position="326"/>
    </location>
</feature>
<feature type="region of interest" description="Disordered" evidence="15">
    <location>
        <begin position="94"/>
        <end position="170"/>
    </location>
</feature>
<keyword evidence="5" id="KW-0863">Zinc-finger</keyword>
<dbReference type="Gene3D" id="1.10.290.10">
    <property type="entry name" value="Topoisomerase I, domain 4"/>
    <property type="match status" value="1"/>
</dbReference>
<dbReference type="OrthoDB" id="430051at2759"/>
<feature type="compositionally biased region" description="Basic and acidic residues" evidence="15">
    <location>
        <begin position="106"/>
        <end position="129"/>
    </location>
</feature>
<dbReference type="InterPro" id="IPR023405">
    <property type="entry name" value="Topo_IA_core_domain"/>
</dbReference>
<sequence>MFRCRTTLSDSLGIHLPCKHSCVKKTFNCLPNCKISNNTINYQIKTNFPLNLTSSFFPQINFPSQKRHFTRFCPNPKFKSLDFCKANTTKDDKAKVTKKSNLNTKDNPKAKPTTDGKKKPTKPKIELPKKSLNNSRTKTNIESKSKIKPEKGKSGKTPKKSSIKKNPNDLNLVEAKKNVKRISSYIENTQIQDGNLVLDPLFPPRDKTVMVVESATKARTIQKYLGDMFEVIPTYGHVRDLAGRSGSVRPDDNFSMVWEVPSSARVHIKTIMLALSSVKTLILATDPDREGEAIAWHLLEMLHQHDALENNRTSNITVARVIFHEITETSIKKSLESPRTLDLNLINAYLARRALDYLIGFNVSPLLWRKLPGCQSAGRVQSAALALICDRELEIDSFNQREYWTIDVEFGASKTDGLIFTELSELDFEKLNQFSIVTSINADCVADRVSRSEFSVVKLKRNKINRNPPLPFITSTLQQDSANKLHFAAAYTMKLAQKLYEGVNLSREQMTGLITYMRTDGLHMSDSAVMDIHSFIKERYGQNYAVKEIRKYFKKVKNAQEAHEAIRPTSISRLPSSLVGILDEDSLKLYTLIWVRTVACQMEAAVNDIVQVDIGSTEKDIVLHSSSSQVNFLGYQAVYKDPEAGVIKPNDNEEISSNDKSFSVLSSLMVNDRLKLKNVECKQHHTKPPGRYSEGSLVKKLEELGIGRPSTYAPILKVLQDRNYVKAKGRVLYPEFRGRMVSTFLSHYFSEVLDYSFTAYMENELDNVSAGTTEWKGLLKDYWARFKNYCDLAGNVNIQQLEKILEKKFGHVLFNKYDDKSSRSCPSCSEGTLIFKITKYGTGYFIGCDQHPKCNYISSSVLNVDDNVVKLVKDNAFSPKLLGLNPETQEQIFLKRGPFGFYVQLGNDRKEIKECPPKRASLEVKDIESLTLEGAMELLSYPISLGNHPIDGALVTLARSKYGFTVRHQRTIAPVPKDIDPKIITIEDGLKLLLSDKARHGNRRTRKATYKKDKGTVL</sequence>
<dbReference type="GO" id="GO:0008270">
    <property type="term" value="F:zinc ion binding"/>
    <property type="evidence" value="ECO:0007669"/>
    <property type="project" value="UniProtKB-KW"/>
</dbReference>
<feature type="compositionally biased region" description="Basic and acidic residues" evidence="15">
    <location>
        <begin position="139"/>
        <end position="153"/>
    </location>
</feature>
<evidence type="ECO:0000256" key="11">
    <source>
        <dbReference type="ARBA" id="ARBA00030003"/>
    </source>
</evidence>
<dbReference type="InterPro" id="IPR005733">
    <property type="entry name" value="TopoI_bac-type"/>
</dbReference>
<dbReference type="PROSITE" id="PS50880">
    <property type="entry name" value="TOPRIM"/>
    <property type="match status" value="1"/>
</dbReference>
<keyword evidence="4" id="KW-0479">Metal-binding</keyword>
<dbReference type="InterPro" id="IPR028612">
    <property type="entry name" value="Topoisom_1_IA"/>
</dbReference>
<dbReference type="Pfam" id="PF01396">
    <property type="entry name" value="Zn_ribbon_Top1"/>
    <property type="match status" value="1"/>
</dbReference>
<accession>A0A0K9Q3W2</accession>
<keyword evidence="10 18" id="KW-0413">Isomerase</keyword>
<evidence type="ECO:0000256" key="5">
    <source>
        <dbReference type="ARBA" id="ARBA00022771"/>
    </source>
</evidence>
<evidence type="ECO:0000256" key="6">
    <source>
        <dbReference type="ARBA" id="ARBA00022833"/>
    </source>
</evidence>
<evidence type="ECO:0000256" key="15">
    <source>
        <dbReference type="SAM" id="MobiDB-lite"/>
    </source>
</evidence>
<keyword evidence="7" id="KW-0460">Magnesium</keyword>
<evidence type="ECO:0000256" key="3">
    <source>
        <dbReference type="ARBA" id="ARBA00012891"/>
    </source>
</evidence>
<dbReference type="SMART" id="SM00493">
    <property type="entry name" value="TOPRIM"/>
    <property type="match status" value="1"/>
</dbReference>
<dbReference type="Pfam" id="PF01131">
    <property type="entry name" value="Topoisom_bac"/>
    <property type="match status" value="1"/>
</dbReference>
<dbReference type="PRINTS" id="PR00417">
    <property type="entry name" value="PRTPISMRASEI"/>
</dbReference>
<dbReference type="GO" id="GO:0003677">
    <property type="term" value="F:DNA binding"/>
    <property type="evidence" value="ECO:0007669"/>
    <property type="project" value="UniProtKB-KW"/>
</dbReference>
<dbReference type="CDD" id="cd00186">
    <property type="entry name" value="TOP1Ac"/>
    <property type="match status" value="1"/>
</dbReference>
<dbReference type="PANTHER" id="PTHR42785">
    <property type="entry name" value="DNA TOPOISOMERASE, TYPE IA, CORE"/>
    <property type="match status" value="1"/>
</dbReference>
<evidence type="ECO:0000256" key="8">
    <source>
        <dbReference type="ARBA" id="ARBA00023029"/>
    </source>
</evidence>
<dbReference type="Gene3D" id="1.10.460.10">
    <property type="entry name" value="Topoisomerase I, domain 2"/>
    <property type="match status" value="1"/>
</dbReference>
<dbReference type="NCBIfam" id="TIGR01051">
    <property type="entry name" value="topA_bact"/>
    <property type="match status" value="1"/>
</dbReference>
<dbReference type="STRING" id="29655.A0A0K9Q3W2"/>
<dbReference type="InterPro" id="IPR003602">
    <property type="entry name" value="Topo_IA_DNA-bd_dom"/>
</dbReference>
<dbReference type="Pfam" id="PF13368">
    <property type="entry name" value="Toprim_C_rpt"/>
    <property type="match status" value="1"/>
</dbReference>
<dbReference type="SMART" id="SM00436">
    <property type="entry name" value="TOP1Bc"/>
    <property type="match status" value="1"/>
</dbReference>
<dbReference type="GO" id="GO:0003917">
    <property type="term" value="F:DNA topoisomerase type I (single strand cut, ATP-independent) activity"/>
    <property type="evidence" value="ECO:0000318"/>
    <property type="project" value="GO_Central"/>
</dbReference>
<dbReference type="InterPro" id="IPR013826">
    <property type="entry name" value="Topo_IA_cen_sub3"/>
</dbReference>
<keyword evidence="19" id="KW-1185">Reference proteome</keyword>
<comment type="catalytic activity">
    <reaction evidence="1">
        <text>ATP-independent breakage of single-stranded DNA, followed by passage and rejoining.</text>
        <dbReference type="EC" id="5.6.2.1"/>
    </reaction>
</comment>
<keyword evidence="8" id="KW-0799">Topoisomerase</keyword>
<comment type="similarity">
    <text evidence="2">Belongs to the type IA topoisomerase family.</text>
</comment>
<dbReference type="InterPro" id="IPR013825">
    <property type="entry name" value="Topo_IA_cen_sub2"/>
</dbReference>
<dbReference type="InterPro" id="IPR003601">
    <property type="entry name" value="Topo_IA_2"/>
</dbReference>
<dbReference type="InterPro" id="IPR013824">
    <property type="entry name" value="Topo_IA_cen_sub1"/>
</dbReference>
<dbReference type="SUPFAM" id="SSF56712">
    <property type="entry name" value="Prokaryotic type I DNA topoisomerase"/>
    <property type="match status" value="1"/>
</dbReference>
<dbReference type="SMART" id="SM00437">
    <property type="entry name" value="TOP1Ac"/>
    <property type="match status" value="1"/>
</dbReference>
<dbReference type="Pfam" id="PF01751">
    <property type="entry name" value="Toprim"/>
    <property type="match status" value="1"/>
</dbReference>
<dbReference type="Gene3D" id="3.40.50.140">
    <property type="match status" value="1"/>
</dbReference>
<name>A0A0K9Q3W2_ZOSMR</name>
<evidence type="ECO:0000256" key="14">
    <source>
        <dbReference type="ARBA" id="ARBA00032877"/>
    </source>
</evidence>
<dbReference type="OMA" id="YAQPKQR"/>
<comment type="caution">
    <text evidence="18">The sequence shown here is derived from an EMBL/GenBank/DDBJ whole genome shotgun (WGS) entry which is preliminary data.</text>
</comment>
<evidence type="ECO:0000313" key="19">
    <source>
        <dbReference type="Proteomes" id="UP000036987"/>
    </source>
</evidence>
<dbReference type="GO" id="GO:0006265">
    <property type="term" value="P:DNA topological change"/>
    <property type="evidence" value="ECO:0000318"/>
    <property type="project" value="GO_Central"/>
</dbReference>
<dbReference type="InterPro" id="IPR006171">
    <property type="entry name" value="TOPRIM_dom"/>
</dbReference>
<dbReference type="EMBL" id="LFYR01000104">
    <property type="protein sequence ID" value="KMZ75966.1"/>
    <property type="molecule type" value="Genomic_DNA"/>
</dbReference>
<evidence type="ECO:0000256" key="13">
    <source>
        <dbReference type="ARBA" id="ARBA00032235"/>
    </source>
</evidence>
<evidence type="ECO:0000256" key="9">
    <source>
        <dbReference type="ARBA" id="ARBA00023125"/>
    </source>
</evidence>
<keyword evidence="6" id="KW-0862">Zinc</keyword>
<evidence type="ECO:0000256" key="10">
    <source>
        <dbReference type="ARBA" id="ARBA00023235"/>
    </source>
</evidence>
<dbReference type="InterPro" id="IPR023406">
    <property type="entry name" value="Topo_IA_AS"/>
</dbReference>
<feature type="compositionally biased region" description="Basic residues" evidence="15">
    <location>
        <begin position="154"/>
        <end position="163"/>
    </location>
</feature>
<gene>
    <name evidence="18" type="ORF">ZOSMA_108G00040</name>
</gene>
<evidence type="ECO:0000256" key="4">
    <source>
        <dbReference type="ARBA" id="ARBA00022723"/>
    </source>
</evidence>
<dbReference type="EC" id="5.6.2.1" evidence="3"/>
<dbReference type="GO" id="GO:0005694">
    <property type="term" value="C:chromosome"/>
    <property type="evidence" value="ECO:0007669"/>
    <property type="project" value="InterPro"/>
</dbReference>
<dbReference type="InterPro" id="IPR025589">
    <property type="entry name" value="Toprim_C_rpt"/>
</dbReference>
<evidence type="ECO:0000256" key="1">
    <source>
        <dbReference type="ARBA" id="ARBA00000213"/>
    </source>
</evidence>
<keyword evidence="9" id="KW-0238">DNA-binding</keyword>
<evidence type="ECO:0000256" key="2">
    <source>
        <dbReference type="ARBA" id="ARBA00009446"/>
    </source>
</evidence>
<protein>
    <recommendedName>
        <fullName evidence="3">DNA topoisomerase</fullName>
        <ecNumber evidence="3">5.6.2.1</ecNumber>
    </recommendedName>
    <alternativeName>
        <fullName evidence="14">Omega-protein</fullName>
    </alternativeName>
    <alternativeName>
        <fullName evidence="13">Relaxing enzyme</fullName>
    </alternativeName>
    <alternativeName>
        <fullName evidence="11">Swivelase</fullName>
    </alternativeName>
    <alternativeName>
        <fullName evidence="12">Untwisting enzyme</fullName>
    </alternativeName>
</protein>
<dbReference type="Gene3D" id="2.70.20.10">
    <property type="entry name" value="Topoisomerase I, domain 3"/>
    <property type="match status" value="1"/>
</dbReference>
<dbReference type="InterPro" id="IPR000380">
    <property type="entry name" value="Topo_IA"/>
</dbReference>
<dbReference type="PROSITE" id="PS00396">
    <property type="entry name" value="TOPO_IA_1"/>
    <property type="match status" value="1"/>
</dbReference>
<dbReference type="PROSITE" id="PS52039">
    <property type="entry name" value="TOPO_IA_2"/>
    <property type="match status" value="1"/>
</dbReference>
<dbReference type="InterPro" id="IPR013497">
    <property type="entry name" value="Topo_IA_cen"/>
</dbReference>
<evidence type="ECO:0000256" key="7">
    <source>
        <dbReference type="ARBA" id="ARBA00022842"/>
    </source>
</evidence>
<evidence type="ECO:0000256" key="12">
    <source>
        <dbReference type="ARBA" id="ARBA00031985"/>
    </source>
</evidence>
<evidence type="ECO:0000259" key="17">
    <source>
        <dbReference type="PROSITE" id="PS52039"/>
    </source>
</evidence>
<feature type="domain" description="Topo IA-type catalytic" evidence="17">
    <location>
        <begin position="342"/>
        <end position="790"/>
    </location>
</feature>
<reference evidence="19" key="1">
    <citation type="journal article" date="2016" name="Nature">
        <title>The genome of the seagrass Zostera marina reveals angiosperm adaptation to the sea.</title>
        <authorList>
            <person name="Olsen J.L."/>
            <person name="Rouze P."/>
            <person name="Verhelst B."/>
            <person name="Lin Y.-C."/>
            <person name="Bayer T."/>
            <person name="Collen J."/>
            <person name="Dattolo E."/>
            <person name="De Paoli E."/>
            <person name="Dittami S."/>
            <person name="Maumus F."/>
            <person name="Michel G."/>
            <person name="Kersting A."/>
            <person name="Lauritano C."/>
            <person name="Lohaus R."/>
            <person name="Toepel M."/>
            <person name="Tonon T."/>
            <person name="Vanneste K."/>
            <person name="Amirebrahimi M."/>
            <person name="Brakel J."/>
            <person name="Bostroem C."/>
            <person name="Chovatia M."/>
            <person name="Grimwood J."/>
            <person name="Jenkins J.W."/>
            <person name="Jueterbock A."/>
            <person name="Mraz A."/>
            <person name="Stam W.T."/>
            <person name="Tice H."/>
            <person name="Bornberg-Bauer E."/>
            <person name="Green P.J."/>
            <person name="Pearson G.A."/>
            <person name="Procaccini G."/>
            <person name="Duarte C.M."/>
            <person name="Schmutz J."/>
            <person name="Reusch T.B.H."/>
            <person name="Van de Peer Y."/>
        </authorList>
    </citation>
    <scope>NUCLEOTIDE SEQUENCE [LARGE SCALE GENOMIC DNA]</scope>
    <source>
        <strain evidence="19">cv. Finnish</strain>
    </source>
</reference>
<dbReference type="Proteomes" id="UP000036987">
    <property type="component" value="Unassembled WGS sequence"/>
</dbReference>
<organism evidence="18 19">
    <name type="scientific">Zostera marina</name>
    <name type="common">Eelgrass</name>
    <dbReference type="NCBI Taxonomy" id="29655"/>
    <lineage>
        <taxon>Eukaryota</taxon>
        <taxon>Viridiplantae</taxon>
        <taxon>Streptophyta</taxon>
        <taxon>Embryophyta</taxon>
        <taxon>Tracheophyta</taxon>
        <taxon>Spermatophyta</taxon>
        <taxon>Magnoliopsida</taxon>
        <taxon>Liliopsida</taxon>
        <taxon>Zosteraceae</taxon>
        <taxon>Zostera</taxon>
    </lineage>
</organism>